<dbReference type="GO" id="GO:0061640">
    <property type="term" value="P:cytoskeleton-dependent cytokinesis"/>
    <property type="evidence" value="ECO:0007669"/>
    <property type="project" value="InterPro"/>
</dbReference>
<keyword evidence="3" id="KW-1185">Reference proteome</keyword>
<evidence type="ECO:0000313" key="3">
    <source>
        <dbReference type="Proteomes" id="UP000245771"/>
    </source>
</evidence>
<accession>A0A316VFW5</accession>
<dbReference type="AlphaFoldDB" id="A0A316VFW5"/>
<feature type="compositionally biased region" description="Polar residues" evidence="1">
    <location>
        <begin position="99"/>
        <end position="131"/>
    </location>
</feature>
<dbReference type="Pfam" id="PF07426">
    <property type="entry name" value="Dynactin_p22"/>
    <property type="match status" value="1"/>
</dbReference>
<dbReference type="InterPro" id="IPR009991">
    <property type="entry name" value="DCTN3"/>
</dbReference>
<dbReference type="InParanoid" id="A0A316VFW5"/>
<name>A0A316VFW5_9BASI</name>
<dbReference type="RefSeq" id="XP_025354677.1">
    <property type="nucleotide sequence ID" value="XM_025499295.1"/>
</dbReference>
<evidence type="ECO:0000256" key="1">
    <source>
        <dbReference type="SAM" id="MobiDB-lite"/>
    </source>
</evidence>
<organism evidence="2 3">
    <name type="scientific">Meira miltonrushii</name>
    <dbReference type="NCBI Taxonomy" id="1280837"/>
    <lineage>
        <taxon>Eukaryota</taxon>
        <taxon>Fungi</taxon>
        <taxon>Dikarya</taxon>
        <taxon>Basidiomycota</taxon>
        <taxon>Ustilaginomycotina</taxon>
        <taxon>Exobasidiomycetes</taxon>
        <taxon>Exobasidiales</taxon>
        <taxon>Brachybasidiaceae</taxon>
        <taxon>Meira</taxon>
    </lineage>
</organism>
<dbReference type="GeneID" id="37021076"/>
<dbReference type="STRING" id="1280837.A0A316VFW5"/>
<gene>
    <name evidence="2" type="ORF">FA14DRAFT_161788</name>
</gene>
<dbReference type="Proteomes" id="UP000245771">
    <property type="component" value="Unassembled WGS sequence"/>
</dbReference>
<feature type="region of interest" description="Disordered" evidence="1">
    <location>
        <begin position="96"/>
        <end position="131"/>
    </location>
</feature>
<dbReference type="OrthoDB" id="16729at2759"/>
<dbReference type="GO" id="GO:0005869">
    <property type="term" value="C:dynactin complex"/>
    <property type="evidence" value="ECO:0007669"/>
    <property type="project" value="InterPro"/>
</dbReference>
<proteinExistence type="predicted"/>
<dbReference type="EMBL" id="KZ819604">
    <property type="protein sequence ID" value="PWN34375.1"/>
    <property type="molecule type" value="Genomic_DNA"/>
</dbReference>
<protein>
    <submittedName>
        <fullName evidence="2">Uncharacterized protein</fullName>
    </submittedName>
</protein>
<reference evidence="2 3" key="1">
    <citation type="journal article" date="2018" name="Mol. Biol. Evol.">
        <title>Broad Genomic Sampling Reveals a Smut Pathogenic Ancestry of the Fungal Clade Ustilaginomycotina.</title>
        <authorList>
            <person name="Kijpornyongpan T."/>
            <person name="Mondo S.J."/>
            <person name="Barry K."/>
            <person name="Sandor L."/>
            <person name="Lee J."/>
            <person name="Lipzen A."/>
            <person name="Pangilinan J."/>
            <person name="LaButti K."/>
            <person name="Hainaut M."/>
            <person name="Henrissat B."/>
            <person name="Grigoriev I.V."/>
            <person name="Spatafora J.W."/>
            <person name="Aime M.C."/>
        </authorList>
    </citation>
    <scope>NUCLEOTIDE SEQUENCE [LARGE SCALE GENOMIC DNA]</scope>
    <source>
        <strain evidence="2 3">MCA 3882</strain>
    </source>
</reference>
<evidence type="ECO:0000313" key="2">
    <source>
        <dbReference type="EMBL" id="PWN34375.1"/>
    </source>
</evidence>
<sequence>METAKDANISVATRLALLELLVIGSVPNGASVLGLTQSTEEGSSGPSIRNTAKIAPHQSITHRSQEANTQLTQSIERYKPIVQFVEDYRSNRQYLLPQPSANSSSGTASTPGSQIRGTKTEQPQTNSSDLITPQSAISLLLDSEKDLRQLDRDLQSCDNLAQRQVAGAGKLSEHEALLPTLKALRESVAQKLTADEELEREALSLMEKYGSHVDTISRLFIHWDTMLTGVEDALDRLERR</sequence>